<feature type="non-terminal residue" evidence="2">
    <location>
        <position position="1"/>
    </location>
</feature>
<evidence type="ECO:0000256" key="1">
    <source>
        <dbReference type="SAM" id="MobiDB-lite"/>
    </source>
</evidence>
<proteinExistence type="predicted"/>
<sequence>CNELVSARRGAWTRPVRGTTVGITGRPRRHPSHHPASRRPRRTR</sequence>
<feature type="compositionally biased region" description="Basic residues" evidence="1">
    <location>
        <begin position="26"/>
        <end position="44"/>
    </location>
</feature>
<feature type="region of interest" description="Disordered" evidence="1">
    <location>
        <begin position="1"/>
        <end position="44"/>
    </location>
</feature>
<organism evidence="2">
    <name type="scientific">uncultured Actinomycetospora sp</name>
    <dbReference type="NCBI Taxonomy" id="1135996"/>
    <lineage>
        <taxon>Bacteria</taxon>
        <taxon>Bacillati</taxon>
        <taxon>Actinomycetota</taxon>
        <taxon>Actinomycetes</taxon>
        <taxon>Pseudonocardiales</taxon>
        <taxon>Pseudonocardiaceae</taxon>
        <taxon>Actinomycetospora</taxon>
        <taxon>environmental samples</taxon>
    </lineage>
</organism>
<name>A0A6J4JQZ4_9PSEU</name>
<dbReference type="EMBL" id="CADCTH010000502">
    <property type="protein sequence ID" value="CAA9285183.1"/>
    <property type="molecule type" value="Genomic_DNA"/>
</dbReference>
<feature type="non-terminal residue" evidence="2">
    <location>
        <position position="44"/>
    </location>
</feature>
<accession>A0A6J4JQZ4</accession>
<dbReference type="AlphaFoldDB" id="A0A6J4JQZ4"/>
<protein>
    <submittedName>
        <fullName evidence="2">Uncharacterized protein</fullName>
    </submittedName>
</protein>
<reference evidence="2" key="1">
    <citation type="submission" date="2020-02" db="EMBL/GenBank/DDBJ databases">
        <authorList>
            <person name="Meier V. D."/>
        </authorList>
    </citation>
    <scope>NUCLEOTIDE SEQUENCE</scope>
    <source>
        <strain evidence="2">AVDCRST_MAG54</strain>
    </source>
</reference>
<gene>
    <name evidence="2" type="ORF">AVDCRST_MAG54-3960</name>
</gene>
<evidence type="ECO:0000313" key="2">
    <source>
        <dbReference type="EMBL" id="CAA9285183.1"/>
    </source>
</evidence>